<dbReference type="OrthoDB" id="5426191at2759"/>
<gene>
    <name evidence="2" type="ORF">BJ878DRAFT_304907</name>
</gene>
<dbReference type="Proteomes" id="UP000887226">
    <property type="component" value="Unassembled WGS sequence"/>
</dbReference>
<dbReference type="AlphaFoldDB" id="A0A9P7Z6I3"/>
<dbReference type="EMBL" id="MU253814">
    <property type="protein sequence ID" value="KAG9246171.1"/>
    <property type="molecule type" value="Genomic_DNA"/>
</dbReference>
<feature type="region of interest" description="Disordered" evidence="1">
    <location>
        <begin position="93"/>
        <end position="115"/>
    </location>
</feature>
<keyword evidence="3" id="KW-1185">Reference proteome</keyword>
<name>A0A9P7Z6I3_9HELO</name>
<evidence type="ECO:0000313" key="2">
    <source>
        <dbReference type="EMBL" id="KAG9246171.1"/>
    </source>
</evidence>
<comment type="caution">
    <text evidence="2">The sequence shown here is derived from an EMBL/GenBank/DDBJ whole genome shotgun (WGS) entry which is preliminary data.</text>
</comment>
<sequence>MAPAIEARTLSDLTHLASNPPKYPRNPTEEKRQPLTLYIVRVPGSKDVILTTLKPQQKNVTATDVAASLYYFHLNTEDDSRLLAEAEALHLEENEHKNDKRSSFPRKPLPETARSSLDLHRVSVLAVEPLLGSSPNSKITRKAVAPTKKMYVQRETKGDGEIARKLLGPRPPVSDANVSRKPLSSVDSRLSSSGPGISGHVNAAEGRDQSTATREMIGIGIEQQTRSSKEVFSVTIIRRDLASGAQWNVGTITGEELKHDQILSATKKSQQDISVCLTTAGYGQFRNTPTIDKPKVSDAASIVPTTAPMAFTRHIVMEGTSFWDRSTQHKRTRSDAPSTINSVPRGRAGSTDSLGTVFPKSPTHEQGMSHSKGYVFTSPWSGRCKFATSGSGRSLRCNHTLPSPVSASHTNDEGSSSQVAVASELRFNLPTSSIFQSSISPKKIHIGKGPNLGHFRIPKINHIRNKLSPDKSKPALPSRPPIGLPPGSYAAMYPSDDDETIPPRPTSQAQISVDGWSGTLNSPQATARWTSDEEDYHLDLSLGQEKAGGGNSGSRVKLGKLIIFDEGFKMMDLIVAANMGIWWSTWETKS</sequence>
<feature type="region of interest" description="Disordered" evidence="1">
    <location>
        <begin position="498"/>
        <end position="517"/>
    </location>
</feature>
<accession>A0A9P7Z6I3</accession>
<feature type="compositionally biased region" description="Basic and acidic residues" evidence="1">
    <location>
        <begin position="93"/>
        <end position="102"/>
    </location>
</feature>
<evidence type="ECO:0000313" key="3">
    <source>
        <dbReference type="Proteomes" id="UP000887226"/>
    </source>
</evidence>
<protein>
    <recommendedName>
        <fullName evidence="4">Oxidoreductase-like protein</fullName>
    </recommendedName>
</protein>
<feature type="region of interest" description="Disordered" evidence="1">
    <location>
        <begin position="1"/>
        <end position="30"/>
    </location>
</feature>
<feature type="compositionally biased region" description="Low complexity" evidence="1">
    <location>
        <begin position="184"/>
        <end position="193"/>
    </location>
</feature>
<proteinExistence type="predicted"/>
<feature type="region of interest" description="Disordered" evidence="1">
    <location>
        <begin position="325"/>
        <end position="354"/>
    </location>
</feature>
<evidence type="ECO:0000256" key="1">
    <source>
        <dbReference type="SAM" id="MobiDB-lite"/>
    </source>
</evidence>
<feature type="region of interest" description="Disordered" evidence="1">
    <location>
        <begin position="160"/>
        <end position="210"/>
    </location>
</feature>
<organism evidence="2 3">
    <name type="scientific">Calycina marina</name>
    <dbReference type="NCBI Taxonomy" id="1763456"/>
    <lineage>
        <taxon>Eukaryota</taxon>
        <taxon>Fungi</taxon>
        <taxon>Dikarya</taxon>
        <taxon>Ascomycota</taxon>
        <taxon>Pezizomycotina</taxon>
        <taxon>Leotiomycetes</taxon>
        <taxon>Helotiales</taxon>
        <taxon>Pezizellaceae</taxon>
        <taxon>Calycina</taxon>
    </lineage>
</organism>
<evidence type="ECO:0008006" key="4">
    <source>
        <dbReference type="Google" id="ProtNLM"/>
    </source>
</evidence>
<reference evidence="2" key="1">
    <citation type="journal article" date="2021" name="IMA Fungus">
        <title>Genomic characterization of three marine fungi, including Emericellopsis atlantica sp. nov. with signatures of a generalist lifestyle and marine biomass degradation.</title>
        <authorList>
            <person name="Hagestad O.C."/>
            <person name="Hou L."/>
            <person name="Andersen J.H."/>
            <person name="Hansen E.H."/>
            <person name="Altermark B."/>
            <person name="Li C."/>
            <person name="Kuhnert E."/>
            <person name="Cox R.J."/>
            <person name="Crous P.W."/>
            <person name="Spatafora J.W."/>
            <person name="Lail K."/>
            <person name="Amirebrahimi M."/>
            <person name="Lipzen A."/>
            <person name="Pangilinan J."/>
            <person name="Andreopoulos W."/>
            <person name="Hayes R.D."/>
            <person name="Ng V."/>
            <person name="Grigoriev I.V."/>
            <person name="Jackson S.A."/>
            <person name="Sutton T.D.S."/>
            <person name="Dobson A.D.W."/>
            <person name="Rama T."/>
        </authorList>
    </citation>
    <scope>NUCLEOTIDE SEQUENCE</scope>
    <source>
        <strain evidence="2">TRa3180A</strain>
    </source>
</reference>